<dbReference type="EMBL" id="GL349439">
    <property type="protein sequence ID" value="KNC55572.1"/>
    <property type="molecule type" value="Genomic_DNA"/>
</dbReference>
<protein>
    <recommendedName>
        <fullName evidence="4">Glutaredoxin domain-containing protein</fullName>
    </recommendedName>
</protein>
<reference evidence="2 3" key="1">
    <citation type="submission" date="2010-05" db="EMBL/GenBank/DDBJ databases">
        <title>The Genome Sequence of Thecamonas trahens ATCC 50062.</title>
        <authorList>
            <consortium name="The Broad Institute Genome Sequencing Platform"/>
            <person name="Russ C."/>
            <person name="Cuomo C."/>
            <person name="Shea T."/>
            <person name="Young S.K."/>
            <person name="Zeng Q."/>
            <person name="Koehrsen M."/>
            <person name="Haas B."/>
            <person name="Borodovsky M."/>
            <person name="Guigo R."/>
            <person name="Alvarado L."/>
            <person name="Berlin A."/>
            <person name="Bochicchio J."/>
            <person name="Borenstein D."/>
            <person name="Chapman S."/>
            <person name="Chen Z."/>
            <person name="Freedman E."/>
            <person name="Gellesch M."/>
            <person name="Goldberg J."/>
            <person name="Griggs A."/>
            <person name="Gujja S."/>
            <person name="Heilman E."/>
            <person name="Heiman D."/>
            <person name="Hepburn T."/>
            <person name="Howarth C."/>
            <person name="Jen D."/>
            <person name="Larson L."/>
            <person name="Mehta T."/>
            <person name="Park D."/>
            <person name="Pearson M."/>
            <person name="Roberts A."/>
            <person name="Saif S."/>
            <person name="Shenoy N."/>
            <person name="Sisk P."/>
            <person name="Stolte C."/>
            <person name="Sykes S."/>
            <person name="Thomson T."/>
            <person name="Walk T."/>
            <person name="White J."/>
            <person name="Yandava C."/>
            <person name="Burger G."/>
            <person name="Gray M.W."/>
            <person name="Holland P.W.H."/>
            <person name="King N."/>
            <person name="Lang F.B.F."/>
            <person name="Roger A.J."/>
            <person name="Ruiz-Trillo I."/>
            <person name="Lander E."/>
            <person name="Nusbaum C."/>
        </authorList>
    </citation>
    <scope>NUCLEOTIDE SEQUENCE [LARGE SCALE GENOMIC DNA]</scope>
    <source>
        <strain evidence="2 3">ATCC 50062</strain>
    </source>
</reference>
<evidence type="ECO:0000313" key="2">
    <source>
        <dbReference type="EMBL" id="KNC55572.1"/>
    </source>
</evidence>
<proteinExistence type="predicted"/>
<evidence type="ECO:0008006" key="4">
    <source>
        <dbReference type="Google" id="ProtNLM"/>
    </source>
</evidence>
<accession>A0A0L0DTQ0</accession>
<evidence type="ECO:0000313" key="3">
    <source>
        <dbReference type="Proteomes" id="UP000054408"/>
    </source>
</evidence>
<dbReference type="GeneID" id="25561563"/>
<sequence length="131" mass="14394">MLRAGFGLIALPIITSRAFTMSATLKTTPPITYEVSGFAACGFYQRAKTLVLKLEQEREDVKAKVIEFDSRSDYKTALPQLKENVVSDNDAHVSHTSSPLVVAVDNNDSTKRAFIGGASEFQAFVDEHQLL</sequence>
<dbReference type="RefSeq" id="XP_013761346.1">
    <property type="nucleotide sequence ID" value="XM_013905892.1"/>
</dbReference>
<feature type="signal peptide" evidence="1">
    <location>
        <begin position="1"/>
        <end position="18"/>
    </location>
</feature>
<dbReference type="Proteomes" id="UP000054408">
    <property type="component" value="Unassembled WGS sequence"/>
</dbReference>
<keyword evidence="1" id="KW-0732">Signal</keyword>
<name>A0A0L0DTQ0_THETB</name>
<gene>
    <name evidence="2" type="ORF">AMSG_01836</name>
</gene>
<feature type="chain" id="PRO_5005537775" description="Glutaredoxin domain-containing protein" evidence="1">
    <location>
        <begin position="19"/>
        <end position="131"/>
    </location>
</feature>
<dbReference type="OrthoDB" id="2114940at2759"/>
<keyword evidence="3" id="KW-1185">Reference proteome</keyword>
<evidence type="ECO:0000256" key="1">
    <source>
        <dbReference type="SAM" id="SignalP"/>
    </source>
</evidence>
<organism evidence="2 3">
    <name type="scientific">Thecamonas trahens ATCC 50062</name>
    <dbReference type="NCBI Taxonomy" id="461836"/>
    <lineage>
        <taxon>Eukaryota</taxon>
        <taxon>Apusozoa</taxon>
        <taxon>Apusomonadida</taxon>
        <taxon>Apusomonadidae</taxon>
        <taxon>Thecamonas</taxon>
    </lineage>
</organism>
<dbReference type="AlphaFoldDB" id="A0A0L0DTQ0"/>